<protein>
    <submittedName>
        <fullName evidence="2">Uncharacterized protein</fullName>
    </submittedName>
</protein>
<evidence type="ECO:0000256" key="1">
    <source>
        <dbReference type="SAM" id="SignalP"/>
    </source>
</evidence>
<comment type="caution">
    <text evidence="2">The sequence shown here is derived from an EMBL/GenBank/DDBJ whole genome shotgun (WGS) entry which is preliminary data.</text>
</comment>
<evidence type="ECO:0000313" key="2">
    <source>
        <dbReference type="EMBL" id="PJF17368.1"/>
    </source>
</evidence>
<feature type="chain" id="PRO_5014197141" evidence="1">
    <location>
        <begin position="17"/>
        <end position="701"/>
    </location>
</feature>
<evidence type="ECO:0000313" key="3">
    <source>
        <dbReference type="Proteomes" id="UP000240830"/>
    </source>
</evidence>
<dbReference type="Proteomes" id="UP000240830">
    <property type="component" value="Unassembled WGS sequence"/>
</dbReference>
<keyword evidence="1" id="KW-0732">Signal</keyword>
<keyword evidence="3" id="KW-1185">Reference proteome</keyword>
<dbReference type="AlphaFoldDB" id="A0A2H9THY8"/>
<sequence>MLAVVVLLALVPIVACNGKAKKDLLQKLGSVCSEQCAPRILFHAGFEGKVLPKVHNGPRGTAFHCALLKAMLINPEVEVPFSESVVWDTAYLNEFFLTKGNPGTEFLTPNWDDFTELGPYEERLKLLPAPISDIIVRHEKKYGLRRSLDLFHITDLESFIYWAPCFLETDIINETTKPKDFVELDRFFNGDTTLSQFLLTKGAFKNFVFPTIRVGDALPEHESIYVDDSKDMANKPETNDESAMETVEQQDISPPCDMQQSLDNNGLELEMDISKARKEMTTTTPPASPSIAIMQKKKSTDMFVEERSQLLDHHRASAKPMEVIDPARLVKEPLLDRNVSETNLLIEELLLVHISATARPLVGYSFSAQIASAINLLVVQAYASRVLRYSVPTRYIDPCQSLHDIGNLRHTVQEMHFSKRHTEGIKAAIGNYILAKAQSGELSLQSGVTKLRLRNFYDADLHDSKSAKLKKLVALDCRYDLASLLGTNQNRDGDFEKALLGDFFETVQFLGKNPIDGSKRSLVRLSVLYEYLAANPSSKASRMLQSLSHHSENEVPIDLVCKALLPIIETLDSEEELKVFLKQYVLSIILVANGYDRVLQYQVQNDERSEFLFHKHQAVLEQVRILATVPTKLLAMNEKLNDRFTNLFDSLLEKISDPTTIRNLLNSFLYELKDNMEIDLDLTRFNRGWADNVNNYMDQAR</sequence>
<accession>A0A2H9THY8</accession>
<gene>
    <name evidence="2" type="ORF">PSACC_02859</name>
</gene>
<feature type="signal peptide" evidence="1">
    <location>
        <begin position="1"/>
        <end position="16"/>
    </location>
</feature>
<dbReference type="EMBL" id="MTSL01000178">
    <property type="protein sequence ID" value="PJF17368.1"/>
    <property type="molecule type" value="Genomic_DNA"/>
</dbReference>
<proteinExistence type="predicted"/>
<reference evidence="2 3" key="1">
    <citation type="submission" date="2016-10" db="EMBL/GenBank/DDBJ databases">
        <title>The genome of Paramicrosporidium saccamoebae is the missing link in understanding Cryptomycota and Microsporidia evolution.</title>
        <authorList>
            <person name="Quandt C.A."/>
            <person name="Beaudet D."/>
            <person name="Corsaro D."/>
            <person name="Michel R."/>
            <person name="Corradi N."/>
            <person name="James T."/>
        </authorList>
    </citation>
    <scope>NUCLEOTIDE SEQUENCE [LARGE SCALE GENOMIC DNA]</scope>
    <source>
        <strain evidence="2 3">KSL3</strain>
    </source>
</reference>
<name>A0A2H9THY8_9FUNG</name>
<organism evidence="2 3">
    <name type="scientific">Paramicrosporidium saccamoebae</name>
    <dbReference type="NCBI Taxonomy" id="1246581"/>
    <lineage>
        <taxon>Eukaryota</taxon>
        <taxon>Fungi</taxon>
        <taxon>Fungi incertae sedis</taxon>
        <taxon>Cryptomycota</taxon>
        <taxon>Cryptomycota incertae sedis</taxon>
        <taxon>Paramicrosporidium</taxon>
    </lineage>
</organism>